<feature type="region of interest" description="Disordered" evidence="10">
    <location>
        <begin position="268"/>
        <end position="329"/>
    </location>
</feature>
<feature type="compositionally biased region" description="Basic residues" evidence="10">
    <location>
        <begin position="113"/>
        <end position="122"/>
    </location>
</feature>
<dbReference type="InterPro" id="IPR018574">
    <property type="entry name" value="Structure-sp_endonuc_su_Slx4"/>
</dbReference>
<dbReference type="GO" id="GO:0017108">
    <property type="term" value="F:5'-flap endonuclease activity"/>
    <property type="evidence" value="ECO:0007669"/>
    <property type="project" value="InterPro"/>
</dbReference>
<dbReference type="Pfam" id="PF09494">
    <property type="entry name" value="Slx4"/>
    <property type="match status" value="1"/>
</dbReference>
<evidence type="ECO:0000256" key="3">
    <source>
        <dbReference type="ARBA" id="ARBA00022553"/>
    </source>
</evidence>
<evidence type="ECO:0000256" key="6">
    <source>
        <dbReference type="ARBA" id="ARBA00023204"/>
    </source>
</evidence>
<evidence type="ECO:0000256" key="5">
    <source>
        <dbReference type="ARBA" id="ARBA00023172"/>
    </source>
</evidence>
<accession>A0A9W4UMT0</accession>
<feature type="region of interest" description="Disordered" evidence="10">
    <location>
        <begin position="778"/>
        <end position="950"/>
    </location>
</feature>
<keyword evidence="12" id="KW-1185">Reference proteome</keyword>
<keyword evidence="3 9" id="KW-0597">Phosphoprotein</keyword>
<feature type="region of interest" description="Disordered" evidence="10">
    <location>
        <begin position="480"/>
        <end position="600"/>
    </location>
</feature>
<feature type="compositionally biased region" description="Pro residues" evidence="10">
    <location>
        <begin position="730"/>
        <end position="739"/>
    </location>
</feature>
<comment type="caution">
    <text evidence="11">The sequence shown here is derived from an EMBL/GenBank/DDBJ whole genome shotgun (WGS) entry which is preliminary data.</text>
</comment>
<feature type="region of interest" description="Disordered" evidence="10">
    <location>
        <begin position="205"/>
        <end position="248"/>
    </location>
</feature>
<comment type="similarity">
    <text evidence="2 9">Belongs to the SLX4 family.</text>
</comment>
<evidence type="ECO:0000313" key="11">
    <source>
        <dbReference type="EMBL" id="CAI6337887.1"/>
    </source>
</evidence>
<feature type="compositionally biased region" description="Basic and acidic residues" evidence="10">
    <location>
        <begin position="96"/>
        <end position="112"/>
    </location>
</feature>
<feature type="region of interest" description="Disordered" evidence="10">
    <location>
        <begin position="95"/>
        <end position="170"/>
    </location>
</feature>
<dbReference type="GO" id="GO:0006260">
    <property type="term" value="P:DNA replication"/>
    <property type="evidence" value="ECO:0007669"/>
    <property type="project" value="InterPro"/>
</dbReference>
<feature type="compositionally biased region" description="Polar residues" evidence="10">
    <location>
        <begin position="811"/>
        <end position="826"/>
    </location>
</feature>
<dbReference type="AlphaFoldDB" id="A0A9W4UMT0"/>
<evidence type="ECO:0000313" key="12">
    <source>
        <dbReference type="Proteomes" id="UP001152607"/>
    </source>
</evidence>
<feature type="region of interest" description="Disordered" evidence="10">
    <location>
        <begin position="356"/>
        <end position="392"/>
    </location>
</feature>
<evidence type="ECO:0000256" key="9">
    <source>
        <dbReference type="HAMAP-Rule" id="MF_03110"/>
    </source>
</evidence>
<name>A0A9W4UMT0_9PLEO</name>
<feature type="region of interest" description="Disordered" evidence="10">
    <location>
        <begin position="1"/>
        <end position="79"/>
    </location>
</feature>
<evidence type="ECO:0000256" key="10">
    <source>
        <dbReference type="SAM" id="MobiDB-lite"/>
    </source>
</evidence>
<evidence type="ECO:0000256" key="2">
    <source>
        <dbReference type="ARBA" id="ARBA00006661"/>
    </source>
</evidence>
<comment type="subunit">
    <text evidence="9">Forms a heterodimer with SLX1.</text>
</comment>
<reference evidence="11" key="1">
    <citation type="submission" date="2023-01" db="EMBL/GenBank/DDBJ databases">
        <authorList>
            <person name="Van Ghelder C."/>
            <person name="Rancurel C."/>
        </authorList>
    </citation>
    <scope>NUCLEOTIDE SEQUENCE</scope>
    <source>
        <strain evidence="11">CNCM I-4278</strain>
    </source>
</reference>
<evidence type="ECO:0000256" key="8">
    <source>
        <dbReference type="ARBA" id="ARBA00029496"/>
    </source>
</evidence>
<dbReference type="InterPro" id="IPR027784">
    <property type="entry name" value="Slx4_ascomycetes"/>
</dbReference>
<feature type="compositionally biased region" description="Basic and acidic residues" evidence="10">
    <location>
        <begin position="377"/>
        <end position="392"/>
    </location>
</feature>
<organism evidence="11 12">
    <name type="scientific">Periconia digitata</name>
    <dbReference type="NCBI Taxonomy" id="1303443"/>
    <lineage>
        <taxon>Eukaryota</taxon>
        <taxon>Fungi</taxon>
        <taxon>Dikarya</taxon>
        <taxon>Ascomycota</taxon>
        <taxon>Pezizomycotina</taxon>
        <taxon>Dothideomycetes</taxon>
        <taxon>Pleosporomycetidae</taxon>
        <taxon>Pleosporales</taxon>
        <taxon>Massarineae</taxon>
        <taxon>Periconiaceae</taxon>
        <taxon>Periconia</taxon>
    </lineage>
</organism>
<evidence type="ECO:0000256" key="4">
    <source>
        <dbReference type="ARBA" id="ARBA00022763"/>
    </source>
</evidence>
<comment type="function">
    <text evidence="9">Regulatory subunit of the SLX1-SLX4 structure-specific endonuclease that resolves DNA secondary structures generated during DNA repair and recombination. Has endonuclease activity towards branched DNA substrates, introducing single-strand cuts in duplex DNA close to junctions with ss-DNA.</text>
</comment>
<dbReference type="EMBL" id="CAOQHR010000007">
    <property type="protein sequence ID" value="CAI6337887.1"/>
    <property type="molecule type" value="Genomic_DNA"/>
</dbReference>
<comment type="PTM">
    <text evidence="9">Phosphorylated in response to DNA damage.</text>
</comment>
<dbReference type="Proteomes" id="UP001152607">
    <property type="component" value="Unassembled WGS sequence"/>
</dbReference>
<keyword evidence="5 9" id="KW-0233">DNA recombination</keyword>
<proteinExistence type="inferred from homology"/>
<feature type="compositionally biased region" description="Low complexity" evidence="10">
    <location>
        <begin position="588"/>
        <end position="598"/>
    </location>
</feature>
<evidence type="ECO:0000256" key="1">
    <source>
        <dbReference type="ARBA" id="ARBA00004123"/>
    </source>
</evidence>
<feature type="compositionally biased region" description="Low complexity" evidence="10">
    <location>
        <begin position="863"/>
        <end position="875"/>
    </location>
</feature>
<dbReference type="GO" id="GO:0006281">
    <property type="term" value="P:DNA repair"/>
    <property type="evidence" value="ECO:0007669"/>
    <property type="project" value="UniProtKB-UniRule"/>
</dbReference>
<dbReference type="OrthoDB" id="5349119at2759"/>
<evidence type="ECO:0000256" key="7">
    <source>
        <dbReference type="ARBA" id="ARBA00023242"/>
    </source>
</evidence>
<keyword evidence="6 9" id="KW-0234">DNA repair</keyword>
<keyword evidence="7 9" id="KW-0539">Nucleus</keyword>
<dbReference type="GO" id="GO:0033557">
    <property type="term" value="C:Slx1-Slx4 complex"/>
    <property type="evidence" value="ECO:0007669"/>
    <property type="project" value="UniProtKB-UniRule"/>
</dbReference>
<dbReference type="GO" id="GO:0006310">
    <property type="term" value="P:DNA recombination"/>
    <property type="evidence" value="ECO:0007669"/>
    <property type="project" value="UniProtKB-UniRule"/>
</dbReference>
<feature type="region of interest" description="Disordered" evidence="10">
    <location>
        <begin position="722"/>
        <end position="760"/>
    </location>
</feature>
<feature type="compositionally biased region" description="Low complexity" evidence="10">
    <location>
        <begin position="526"/>
        <end position="557"/>
    </location>
</feature>
<dbReference type="HAMAP" id="MF_03110">
    <property type="entry name" value="Endonuc_su_Slx4"/>
    <property type="match status" value="1"/>
</dbReference>
<comment type="subcellular location">
    <subcellularLocation>
        <location evidence="1 9">Nucleus</location>
    </subcellularLocation>
</comment>
<feature type="compositionally biased region" description="Basic residues" evidence="10">
    <location>
        <begin position="827"/>
        <end position="837"/>
    </location>
</feature>
<keyword evidence="4 9" id="KW-0227">DNA damage</keyword>
<sequence length="1095" mass="119256">MSAKTLDLLVLSSSPPTSSPPNRNKPIVPSGTPPPSQFRRAISTFSYSPPPSAQRNDKKKQSALVSGSRAAAIPESAARGFMSARSLVGELGALEDEGRAAGDKETVEEPPKRAVKARRKRVNKDEAMVDEQDVIENSGAIEAPKPKRRARKNKEEGEVAPKCTRKKKAEVEEPAYVAPAHFGGAASIDITTEAIDAAGLRPEEVAAEEGSAAQELKEKEPKVGRPRKPRAKKADHVEGDSIDAATNNTVIESPDVICLGPETNMEKVASAAPDVKAKEPKVTRPRKPRAKKADHLEGDEGAAAAAPKKSRITKPRTTKAKRKSEEVVSAHFQKEIEEKAMKETLTEASATELISSAQRAKADDDPIWNIPSSPNIKDIRPPRHRPPDPVHEPLELDEAIARRLQWTPPKNTTAQVIDLGSSSKENTPAAPDAANSGFTSLLSGFSYAHPQPIPDLAPSTIFAPEVRTLTKRRRFELIEVPEIQPASRQSSPEKGKAPKKKARTITDLVTEQYAPKSAEPQPATVTSNFFSPRPTTTTSTTTITTTTKLPLNDTTNTSTVKPARKKRATSKPSSENGEKKKKPRAKSSKAAAKPAKPKLVMEKLLSPSSAALKMSKQDILFGTSSQLALEESPTIVRQIQQAMIESEQDAELLHHFGDGAPSAVRLWPRLTRIDGKRGLWNASSRDEVGDLLENQNDVYLPEPDRTQDIPLLLDGSLDDASSPFVNIDDLPPPPPPDAPDAPVIQLSSDLPTPPETVPDEPIAADVYADEALHDSSFAHIDDFFQEPPPSNQNVQSSFAHIDDFSPPASYVNHSPPRTLSASLRNSSPKRRPGRPTKHVSAIPRTSASTSAEVIHKPLPRPAPSSMAAPTTPSRPNRFLHIEEILDSEDDEALSPTPPRTRRLVDSPPLPLFSLPSAARPTKASASPIPKAKSKAQTRSVTDKAAAEPSTPVHRIPATHLTFEAVKPTLFPAITALIRALPPTTDPTRPSWHEKILMYDPLPLEEFTTFLNTHQRCRTYKKATIKQVKAWEKLLKSKGENVDSPDIDVEDEHMVKAVEKELESWMVQKWCEESSVCCFSTKEKGKNSGGARRGLY</sequence>
<protein>
    <recommendedName>
        <fullName evidence="8 9">Structure-specific endonuclease subunit SLX4</fullName>
    </recommendedName>
</protein>
<gene>
    <name evidence="9" type="primary">SLX4</name>
    <name evidence="11" type="ORF">PDIGIT_LOCUS11005</name>
</gene>
<feature type="compositionally biased region" description="Basic residues" evidence="10">
    <location>
        <begin position="308"/>
        <end position="322"/>
    </location>
</feature>